<dbReference type="EMBL" id="MN740841">
    <property type="protein sequence ID" value="QHU14493.1"/>
    <property type="molecule type" value="Genomic_DNA"/>
</dbReference>
<evidence type="ECO:0000313" key="1">
    <source>
        <dbReference type="EMBL" id="QHU14493.1"/>
    </source>
</evidence>
<sequence>MNEVSKVRKRLTLDTPAKRAKFESYIRDEMKLVARSALRRWRVRTLVSAFNSISH</sequence>
<reference evidence="1" key="1">
    <citation type="journal article" date="2020" name="Nature">
        <title>Giant virus diversity and host interactions through global metagenomics.</title>
        <authorList>
            <person name="Schulz F."/>
            <person name="Roux S."/>
            <person name="Paez-Espino D."/>
            <person name="Jungbluth S."/>
            <person name="Walsh D.A."/>
            <person name="Denef V.J."/>
            <person name="McMahon K.D."/>
            <person name="Konstantinidis K.T."/>
            <person name="Eloe-Fadrosh E.A."/>
            <person name="Kyrpides N.C."/>
            <person name="Woyke T."/>
        </authorList>
    </citation>
    <scope>NUCLEOTIDE SEQUENCE</scope>
    <source>
        <strain evidence="1">GVMAG-S-1102113-118</strain>
    </source>
</reference>
<organism evidence="1">
    <name type="scientific">viral metagenome</name>
    <dbReference type="NCBI Taxonomy" id="1070528"/>
    <lineage>
        <taxon>unclassified sequences</taxon>
        <taxon>metagenomes</taxon>
        <taxon>organismal metagenomes</taxon>
    </lineage>
</organism>
<accession>A0A6C0KAS1</accession>
<proteinExistence type="predicted"/>
<protein>
    <submittedName>
        <fullName evidence="1">Uncharacterized protein</fullName>
    </submittedName>
</protein>
<dbReference type="AlphaFoldDB" id="A0A6C0KAS1"/>
<name>A0A6C0KAS1_9ZZZZ</name>